<dbReference type="GO" id="GO:0006897">
    <property type="term" value="P:endocytosis"/>
    <property type="evidence" value="ECO:0007669"/>
    <property type="project" value="TreeGrafter"/>
</dbReference>
<evidence type="ECO:0000256" key="5">
    <source>
        <dbReference type="SAM" id="MobiDB-lite"/>
    </source>
</evidence>
<evidence type="ECO:0000313" key="7">
    <source>
        <dbReference type="EMBL" id="KAG2592849.1"/>
    </source>
</evidence>
<accession>A0A8T0S8R7</accession>
<dbReference type="GO" id="GO:0005794">
    <property type="term" value="C:Golgi apparatus"/>
    <property type="evidence" value="ECO:0007669"/>
    <property type="project" value="UniProtKB-SubCell"/>
</dbReference>
<sequence>MAGFACRMTEEATNGDASPPNVKTMGLIARQAFEIDEYVRIADVLHRRFVGFDRRQWREAYKALLLLEHLLTHGPRSVAAEFQKDREAIARMATFQYIDEKGFNWGLTVKSKSERVLKLLERGPFLEEERERARKIAREIKGFGSFNLSSASRAVAQPPADDGGRGYGRSNSQYEERCLRDDGGRGYGRSNSRFEERWKREDGDEGDKENLVTLPEPPRVAREVEAEEPHHRHPFHGFGQQPPEAMLLLSQ</sequence>
<dbReference type="GO" id="GO:0030276">
    <property type="term" value="F:clathrin binding"/>
    <property type="evidence" value="ECO:0007669"/>
    <property type="project" value="TreeGrafter"/>
</dbReference>
<feature type="compositionally biased region" description="Basic and acidic residues" evidence="5">
    <location>
        <begin position="219"/>
        <end position="230"/>
    </location>
</feature>
<dbReference type="SUPFAM" id="SSF48464">
    <property type="entry name" value="ENTH/VHS domain"/>
    <property type="match status" value="1"/>
</dbReference>
<dbReference type="AlphaFoldDB" id="A0A8T0S8R7"/>
<keyword evidence="3" id="KW-0333">Golgi apparatus</keyword>
<feature type="region of interest" description="Disordered" evidence="5">
    <location>
        <begin position="152"/>
        <end position="251"/>
    </location>
</feature>
<comment type="subcellular location">
    <subcellularLocation>
        <location evidence="1">Cytoplasmic vesicle</location>
        <location evidence="1">Clathrin-coated vesicle</location>
    </subcellularLocation>
    <subcellularLocation>
        <location evidence="2">Golgi apparatus</location>
    </subcellularLocation>
</comment>
<protein>
    <recommendedName>
        <fullName evidence="6">ENTH domain-containing protein</fullName>
    </recommendedName>
</protein>
<dbReference type="InterPro" id="IPR008942">
    <property type="entry name" value="ENTH_VHS"/>
</dbReference>
<dbReference type="CDD" id="cd03571">
    <property type="entry name" value="ENTH"/>
    <property type="match status" value="1"/>
</dbReference>
<gene>
    <name evidence="7" type="ORF">PVAP13_5NG582100</name>
</gene>
<dbReference type="Proteomes" id="UP000823388">
    <property type="component" value="Chromosome 5N"/>
</dbReference>
<reference evidence="7" key="1">
    <citation type="submission" date="2020-05" db="EMBL/GenBank/DDBJ databases">
        <title>WGS assembly of Panicum virgatum.</title>
        <authorList>
            <person name="Lovell J.T."/>
            <person name="Jenkins J."/>
            <person name="Shu S."/>
            <person name="Juenger T.E."/>
            <person name="Schmutz J."/>
        </authorList>
    </citation>
    <scope>NUCLEOTIDE SEQUENCE</scope>
    <source>
        <strain evidence="7">AP13</strain>
    </source>
</reference>
<evidence type="ECO:0000256" key="4">
    <source>
        <dbReference type="ARBA" id="ARBA00023329"/>
    </source>
</evidence>
<dbReference type="InterPro" id="IPR013809">
    <property type="entry name" value="ENTH"/>
</dbReference>
<organism evidence="7 8">
    <name type="scientific">Panicum virgatum</name>
    <name type="common">Blackwell switchgrass</name>
    <dbReference type="NCBI Taxonomy" id="38727"/>
    <lineage>
        <taxon>Eukaryota</taxon>
        <taxon>Viridiplantae</taxon>
        <taxon>Streptophyta</taxon>
        <taxon>Embryophyta</taxon>
        <taxon>Tracheophyta</taxon>
        <taxon>Spermatophyta</taxon>
        <taxon>Magnoliopsida</taxon>
        <taxon>Liliopsida</taxon>
        <taxon>Poales</taxon>
        <taxon>Poaceae</taxon>
        <taxon>PACMAD clade</taxon>
        <taxon>Panicoideae</taxon>
        <taxon>Panicodae</taxon>
        <taxon>Paniceae</taxon>
        <taxon>Panicinae</taxon>
        <taxon>Panicum</taxon>
        <taxon>Panicum sect. Hiantes</taxon>
    </lineage>
</organism>
<dbReference type="PANTHER" id="PTHR12276">
    <property type="entry name" value="EPSIN/ENT-RELATED"/>
    <property type="match status" value="1"/>
</dbReference>
<feature type="compositionally biased region" description="Basic and acidic residues" evidence="5">
    <location>
        <begin position="192"/>
        <end position="202"/>
    </location>
</feature>
<evidence type="ECO:0000256" key="2">
    <source>
        <dbReference type="ARBA" id="ARBA00004555"/>
    </source>
</evidence>
<evidence type="ECO:0000256" key="1">
    <source>
        <dbReference type="ARBA" id="ARBA00004132"/>
    </source>
</evidence>
<feature type="domain" description="ENTH" evidence="6">
    <location>
        <begin position="1"/>
        <end position="130"/>
    </location>
</feature>
<feature type="compositionally biased region" description="Basic and acidic residues" evidence="5">
    <location>
        <begin position="174"/>
        <end position="184"/>
    </location>
</feature>
<keyword evidence="8" id="KW-1185">Reference proteome</keyword>
<dbReference type="Gene3D" id="1.25.40.90">
    <property type="match status" value="1"/>
</dbReference>
<comment type="caution">
    <text evidence="7">The sequence shown here is derived from an EMBL/GenBank/DDBJ whole genome shotgun (WGS) entry which is preliminary data.</text>
</comment>
<dbReference type="GO" id="GO:0005886">
    <property type="term" value="C:plasma membrane"/>
    <property type="evidence" value="ECO:0007669"/>
    <property type="project" value="TreeGrafter"/>
</dbReference>
<name>A0A8T0S8R7_PANVG</name>
<evidence type="ECO:0000256" key="3">
    <source>
        <dbReference type="ARBA" id="ARBA00023034"/>
    </source>
</evidence>
<dbReference type="GO" id="GO:0005543">
    <property type="term" value="F:phospholipid binding"/>
    <property type="evidence" value="ECO:0007669"/>
    <property type="project" value="TreeGrafter"/>
</dbReference>
<dbReference type="GO" id="GO:0030125">
    <property type="term" value="C:clathrin vesicle coat"/>
    <property type="evidence" value="ECO:0007669"/>
    <property type="project" value="TreeGrafter"/>
</dbReference>
<dbReference type="PROSITE" id="PS50942">
    <property type="entry name" value="ENTH"/>
    <property type="match status" value="1"/>
</dbReference>
<dbReference type="GO" id="GO:0005768">
    <property type="term" value="C:endosome"/>
    <property type="evidence" value="ECO:0007669"/>
    <property type="project" value="TreeGrafter"/>
</dbReference>
<evidence type="ECO:0000259" key="6">
    <source>
        <dbReference type="PROSITE" id="PS50942"/>
    </source>
</evidence>
<dbReference type="SMART" id="SM00273">
    <property type="entry name" value="ENTH"/>
    <property type="match status" value="1"/>
</dbReference>
<proteinExistence type="predicted"/>
<dbReference type="PANTHER" id="PTHR12276:SF116">
    <property type="entry name" value="ENTH_VHS FAMILY PROTEIN"/>
    <property type="match status" value="1"/>
</dbReference>
<dbReference type="Pfam" id="PF01417">
    <property type="entry name" value="ENTH"/>
    <property type="match status" value="1"/>
</dbReference>
<keyword evidence="4" id="KW-0968">Cytoplasmic vesicle</keyword>
<dbReference type="EMBL" id="CM029046">
    <property type="protein sequence ID" value="KAG2592849.1"/>
    <property type="molecule type" value="Genomic_DNA"/>
</dbReference>
<evidence type="ECO:0000313" key="8">
    <source>
        <dbReference type="Proteomes" id="UP000823388"/>
    </source>
</evidence>